<sequence length="891" mass="99460">MENRGRVIFLEEWLVQNSVVDDSIRSRVASSPSSRVIIRAWNDIRDALKSQSFDHHHLQFLKILCDSQSVLHVADPHAKLLVSILSLSDVSLPEESYPLFFRLLYIWVRKSSRQSSLIIDSVVEVLTRLFSERFKGRKNLLFFSEGIVLLGAISFIPHVSEKSRTVCLELLCKRLDEEYHLIGLSGGHMPYVLAGIGYALSSSGKIYFVRLLDFLFEMWEKKDGPCVSVSNGLMILHLIEWVLSNYVSSQANDKVNLLQSEVLGCSKQSYSLFALLMAAAGVLRFINRSGSNGFMDLRKSAEKLIETVARQLVSRIRSVNYSVIESKDSFLSQCLCVATARSGSISNSASLALCLAFALLGEVFPLRQIYEKILASPAHINEGSLLSDVQQHLSSVSFKEAGAMTGAFCNQYIAADAESKNIIEDLIWEYCQDIYFKHRDVALVLRDIKTQLLEDLEKIAESAFLMVVLFALAVAKYRLSPKLNPDANLKISVRILVSFSCMEYFRRIRLPEYMEAIRTAVVSVQESESACVAFVESMPSYNDLTRLKLHHTWLTDDVQTARILFYMRVIPTCIEHIPTTVFRKVVASTMFLYMGHTNVKVARASHSIFVAFISSGKESDQDDRSSLKEQLVFYYMQRSLEGYPGITPFEGMASGIAAVVKNLPAGSPSIFYSVHSIVEKACSLFRVDDTEGADLMKSKIGDWEPCQKLLELLVRLLSVVDVQVLPSLMKQLAQVVVELPKDGQNVILSQLSQHVAESDDVTRKPTLVSWLQSLSYLCSKGTNKTVTEGLQIEGCAAPMERGPLSLNGIARPIGTALSTHTRTRYNLQNKEDAYAGWVLLNVLHSLNNNCNKGQGQATETSPALLPPNAETDAAGFVPKRDFFPAASLMQW</sequence>
<accession>A0AAV1EE53</accession>
<name>A0AAV1EE53_OLDCO</name>
<dbReference type="AlphaFoldDB" id="A0AAV1EE53"/>
<dbReference type="PANTHER" id="PTHR36337">
    <property type="entry name" value="OBSCURIN-LIKE PROTEIN"/>
    <property type="match status" value="1"/>
</dbReference>
<evidence type="ECO:0000313" key="2">
    <source>
        <dbReference type="Proteomes" id="UP001161247"/>
    </source>
</evidence>
<dbReference type="PANTHER" id="PTHR36337:SF1">
    <property type="entry name" value="OBSCURIN-LIKE PROTEIN"/>
    <property type="match status" value="1"/>
</dbReference>
<gene>
    <name evidence="1" type="ORF">OLC1_LOCUS24000</name>
</gene>
<reference evidence="1" key="1">
    <citation type="submission" date="2023-03" db="EMBL/GenBank/DDBJ databases">
        <authorList>
            <person name="Julca I."/>
        </authorList>
    </citation>
    <scope>NUCLEOTIDE SEQUENCE</scope>
</reference>
<dbReference type="EMBL" id="OX459126">
    <property type="protein sequence ID" value="CAI9118027.1"/>
    <property type="molecule type" value="Genomic_DNA"/>
</dbReference>
<proteinExistence type="predicted"/>
<evidence type="ECO:0000313" key="1">
    <source>
        <dbReference type="EMBL" id="CAI9118027.1"/>
    </source>
</evidence>
<keyword evidence="2" id="KW-1185">Reference proteome</keyword>
<protein>
    <submittedName>
        <fullName evidence="1">OLC1v1019530C3</fullName>
    </submittedName>
</protein>
<dbReference type="Proteomes" id="UP001161247">
    <property type="component" value="Chromosome 9"/>
</dbReference>
<organism evidence="1 2">
    <name type="scientific">Oldenlandia corymbosa var. corymbosa</name>
    <dbReference type="NCBI Taxonomy" id="529605"/>
    <lineage>
        <taxon>Eukaryota</taxon>
        <taxon>Viridiplantae</taxon>
        <taxon>Streptophyta</taxon>
        <taxon>Embryophyta</taxon>
        <taxon>Tracheophyta</taxon>
        <taxon>Spermatophyta</taxon>
        <taxon>Magnoliopsida</taxon>
        <taxon>eudicotyledons</taxon>
        <taxon>Gunneridae</taxon>
        <taxon>Pentapetalae</taxon>
        <taxon>asterids</taxon>
        <taxon>lamiids</taxon>
        <taxon>Gentianales</taxon>
        <taxon>Rubiaceae</taxon>
        <taxon>Rubioideae</taxon>
        <taxon>Spermacoceae</taxon>
        <taxon>Hedyotis-Oldenlandia complex</taxon>
        <taxon>Oldenlandia</taxon>
    </lineage>
</organism>